<proteinExistence type="predicted"/>
<feature type="region of interest" description="Disordered" evidence="1">
    <location>
        <begin position="52"/>
        <end position="100"/>
    </location>
</feature>
<keyword evidence="2" id="KW-0732">Signal</keyword>
<comment type="caution">
    <text evidence="3">The sequence shown here is derived from an EMBL/GenBank/DDBJ whole genome shotgun (WGS) entry which is preliminary data.</text>
</comment>
<evidence type="ECO:0000256" key="2">
    <source>
        <dbReference type="SAM" id="SignalP"/>
    </source>
</evidence>
<feature type="compositionally biased region" description="Basic and acidic residues" evidence="1">
    <location>
        <begin position="77"/>
        <end position="88"/>
    </location>
</feature>
<feature type="region of interest" description="Disordered" evidence="1">
    <location>
        <begin position="134"/>
        <end position="160"/>
    </location>
</feature>
<feature type="compositionally biased region" description="Basic and acidic residues" evidence="1">
    <location>
        <begin position="134"/>
        <end position="156"/>
    </location>
</feature>
<feature type="chain" id="PRO_5043494468" evidence="2">
    <location>
        <begin position="21"/>
        <end position="373"/>
    </location>
</feature>
<gene>
    <name evidence="3" type="ORF">LNINA_LOCUS8521</name>
</gene>
<accession>A0AAV1JKT8</accession>
<dbReference type="Proteomes" id="UP001497472">
    <property type="component" value="Unassembled WGS sequence"/>
</dbReference>
<dbReference type="EMBL" id="CAVLEF010000011">
    <property type="protein sequence ID" value="CAK1549201.1"/>
    <property type="molecule type" value="Genomic_DNA"/>
</dbReference>
<evidence type="ECO:0000313" key="3">
    <source>
        <dbReference type="EMBL" id="CAK1549201.1"/>
    </source>
</evidence>
<name>A0AAV1JKT8_9NEOP</name>
<sequence length="373" mass="43125">MGVLNSKGVLLLLFLCLASAIQLQKQNQTSHDKAINSQEHFIEDAVKIKTKSKHRNENVDKTNINAVADTYKPSTNETKKDPSKKDTVVSKSSTPNKTLRNTSKAIKIPLDLLLTPRESLKPVKISANNFTKINHEDVSRKQQPKNLKEQKNKFNEDSVEAEDGDVSDFIKKISTKSRNKSHEHSDSIIDDVIDLKISHNDYNKTENDCKSSLPKILNEKNIIKSFPPNNETVKKDTPPKSIEIFLNHDVANSDKISQPSTIVIHNSSYQEISQPIVSNYQYVNRYPYCPYSYYHRPYHWSYNPYKRHYSYECYNNPYTYTPFYYPKERPQVLWKSWNTMDITINNVKSIRLNCAKESENVGKENNQDDTVQD</sequence>
<evidence type="ECO:0000256" key="1">
    <source>
        <dbReference type="SAM" id="MobiDB-lite"/>
    </source>
</evidence>
<reference evidence="3 4" key="1">
    <citation type="submission" date="2023-11" db="EMBL/GenBank/DDBJ databases">
        <authorList>
            <person name="Okamura Y."/>
        </authorList>
    </citation>
    <scope>NUCLEOTIDE SEQUENCE [LARGE SCALE GENOMIC DNA]</scope>
</reference>
<keyword evidence="4" id="KW-1185">Reference proteome</keyword>
<organism evidence="3 4">
    <name type="scientific">Leptosia nina</name>
    <dbReference type="NCBI Taxonomy" id="320188"/>
    <lineage>
        <taxon>Eukaryota</taxon>
        <taxon>Metazoa</taxon>
        <taxon>Ecdysozoa</taxon>
        <taxon>Arthropoda</taxon>
        <taxon>Hexapoda</taxon>
        <taxon>Insecta</taxon>
        <taxon>Pterygota</taxon>
        <taxon>Neoptera</taxon>
        <taxon>Endopterygota</taxon>
        <taxon>Lepidoptera</taxon>
        <taxon>Glossata</taxon>
        <taxon>Ditrysia</taxon>
        <taxon>Papilionoidea</taxon>
        <taxon>Pieridae</taxon>
        <taxon>Pierinae</taxon>
        <taxon>Leptosia</taxon>
    </lineage>
</organism>
<protein>
    <submittedName>
        <fullName evidence="3">Uncharacterized protein</fullName>
    </submittedName>
</protein>
<feature type="signal peptide" evidence="2">
    <location>
        <begin position="1"/>
        <end position="20"/>
    </location>
</feature>
<dbReference type="AlphaFoldDB" id="A0AAV1JKT8"/>
<evidence type="ECO:0000313" key="4">
    <source>
        <dbReference type="Proteomes" id="UP001497472"/>
    </source>
</evidence>